<evidence type="ECO:0000256" key="1">
    <source>
        <dbReference type="ARBA" id="ARBA00022737"/>
    </source>
</evidence>
<organism evidence="4 5">
    <name type="scientific">Symbiodinium microadriaticum</name>
    <name type="common">Dinoflagellate</name>
    <name type="synonym">Zooxanthella microadriatica</name>
    <dbReference type="NCBI Taxonomy" id="2951"/>
    <lineage>
        <taxon>Eukaryota</taxon>
        <taxon>Sar</taxon>
        <taxon>Alveolata</taxon>
        <taxon>Dinophyceae</taxon>
        <taxon>Suessiales</taxon>
        <taxon>Symbiodiniaceae</taxon>
        <taxon>Symbiodinium</taxon>
    </lineage>
</organism>
<feature type="domain" description="E3 UFM1-protein ligase 1-like N-terminal" evidence="3">
    <location>
        <begin position="481"/>
        <end position="553"/>
    </location>
</feature>
<dbReference type="Proteomes" id="UP000186817">
    <property type="component" value="Unassembled WGS sequence"/>
</dbReference>
<dbReference type="PANTHER" id="PTHR24123">
    <property type="entry name" value="ANKYRIN REPEAT-CONTAINING"/>
    <property type="match status" value="1"/>
</dbReference>
<keyword evidence="1" id="KW-0677">Repeat</keyword>
<proteinExistence type="predicted"/>
<dbReference type="OrthoDB" id="411794at2759"/>
<dbReference type="InterPro" id="IPR051165">
    <property type="entry name" value="Multifunctional_ANK_Repeat"/>
</dbReference>
<dbReference type="Pfam" id="PF12796">
    <property type="entry name" value="Ank_2"/>
    <property type="match status" value="1"/>
</dbReference>
<dbReference type="Gene3D" id="1.25.40.20">
    <property type="entry name" value="Ankyrin repeat-containing domain"/>
    <property type="match status" value="2"/>
</dbReference>
<dbReference type="SMART" id="SM00248">
    <property type="entry name" value="ANK"/>
    <property type="match status" value="5"/>
</dbReference>
<dbReference type="SUPFAM" id="SSF48403">
    <property type="entry name" value="Ankyrin repeat"/>
    <property type="match status" value="1"/>
</dbReference>
<keyword evidence="5" id="KW-1185">Reference proteome</keyword>
<evidence type="ECO:0000256" key="2">
    <source>
        <dbReference type="ARBA" id="ARBA00023043"/>
    </source>
</evidence>
<comment type="caution">
    <text evidence="4">The sequence shown here is derived from an EMBL/GenBank/DDBJ whole genome shotgun (WGS) entry which is preliminary data.</text>
</comment>
<dbReference type="InterPro" id="IPR036770">
    <property type="entry name" value="Ankyrin_rpt-contain_sf"/>
</dbReference>
<dbReference type="EMBL" id="LSRX01000408">
    <property type="protein sequence ID" value="OLP98118.1"/>
    <property type="molecule type" value="Genomic_DNA"/>
</dbReference>
<evidence type="ECO:0000259" key="3">
    <source>
        <dbReference type="Pfam" id="PF09743"/>
    </source>
</evidence>
<dbReference type="InterPro" id="IPR056579">
    <property type="entry name" value="Ufl1_N"/>
</dbReference>
<gene>
    <name evidence="4" type="ORF">AK812_SmicGene19465</name>
</gene>
<reference evidence="4 5" key="1">
    <citation type="submission" date="2016-02" db="EMBL/GenBank/DDBJ databases">
        <title>Genome analysis of coral dinoflagellate symbionts highlights evolutionary adaptations to a symbiotic lifestyle.</title>
        <authorList>
            <person name="Aranda M."/>
            <person name="Li Y."/>
            <person name="Liew Y.J."/>
            <person name="Baumgarten S."/>
            <person name="Simakov O."/>
            <person name="Wilson M."/>
            <person name="Piel J."/>
            <person name="Ashoor H."/>
            <person name="Bougouffa S."/>
            <person name="Bajic V.B."/>
            <person name="Ryu T."/>
            <person name="Ravasi T."/>
            <person name="Bayer T."/>
            <person name="Micklem G."/>
            <person name="Kim H."/>
            <person name="Bhak J."/>
            <person name="Lajeunesse T.C."/>
            <person name="Voolstra C.R."/>
        </authorList>
    </citation>
    <scope>NUCLEOTIDE SEQUENCE [LARGE SCALE GENOMIC DNA]</scope>
    <source>
        <strain evidence="4 5">CCMP2467</strain>
    </source>
</reference>
<evidence type="ECO:0000313" key="4">
    <source>
        <dbReference type="EMBL" id="OLP98118.1"/>
    </source>
</evidence>
<dbReference type="AlphaFoldDB" id="A0A1Q9DSK6"/>
<protein>
    <recommendedName>
        <fullName evidence="3">E3 UFM1-protein ligase 1-like N-terminal domain-containing protein</fullName>
    </recommendedName>
</protein>
<evidence type="ECO:0000313" key="5">
    <source>
        <dbReference type="Proteomes" id="UP000186817"/>
    </source>
</evidence>
<accession>A0A1Q9DSK6</accession>
<dbReference type="PANTHER" id="PTHR24123:SF33">
    <property type="entry name" value="PROTEIN HOS4"/>
    <property type="match status" value="1"/>
</dbReference>
<name>A0A1Q9DSK6_SYMMI</name>
<keyword evidence="2" id="KW-0040">ANK repeat</keyword>
<dbReference type="Pfam" id="PF09743">
    <property type="entry name" value="E3_UFM1_ligase"/>
    <property type="match status" value="1"/>
</dbReference>
<dbReference type="InterPro" id="IPR002110">
    <property type="entry name" value="Ankyrin_rpt"/>
</dbReference>
<sequence length="1183" mass="130540">MKCAMTGKTTKKMAMLKKKKAKTLKSKAGTAKIETSVSKRSEFTGAALEASAKVGAPVGGLIVQACEAAHAGAPAAQKLRPIWEGALRRTYGKTKAVSAWVSEACLRGKPSCWHLAKALHSMYDNNQMPEDDDGTSNMVAFLPTVDFDAAAFPKPDECDHPFFAYILCRGDAAQKIVRDFVAAVCAEHGLTKVSSGVYKSKDYLTIVKKFPKQLQEAAENLRTHEFDYEKDEPLTLVDRVGNKRKAAYNCITKATVVDEVKRLANMADVKVRDKAAPDWCSDGSRKCFKLSIHGVVHWFNLRIRACRILRHKHLGALPNGGDDDAEEEALTEAEVESLDFRRLELTVALRTPGAEEVPPPSEQSDPVFDWLADAAAAQLREMYLLPQKSSNEASAETSSQAPVEAEMDLFEALEAAWKSIDLVQKLISTEQVKLFHTANGKEIRETMEVGVVLEHCEEAGALAVSDLVSNSAARGLFVGPEFEGRYNLPADYIRNSVLVLLSSTEAATGTLGQAVIRQNTVYTGSYTARVEARVRGALRGATQPVSLAQLSEEKPEKARIMLSCPSPLSCSAPEPTPLEECARDLQDCADANTCEEQLFAMYVLPVETLFEMTEVVPHETLLWDEKLVEFDEALGNAMFISHQWAGDTSPDPDFQQFKVLQDVLRRKLRPGASITGHMQVELYTGHLHRLPAEEISSKPLFVWYDYFSCPQSNASAREQAISSIPAYVGKCRYFVILCPHVWHAGQETFLSKRSWECRGWCRFERAVRELSRTGSTGLDIEIISETHQVVEPTMAFSVAMAPVSEGQFSVAADKHRIVEVLRRMIRRKMAGCLMEGDFHEYRLQRNSQRVYFRNFPIGPIDDFLPELVSETRDPASFMVAAFMYQNGFRSIHERSPEGWTPICFAALDGTAMLMAALLGQRADVNDGITRGESRFHLAAGTPVLHMCACFRNNEAMKVLINKRCEVNAKDGYGSTALHWAGITNNVEGIQILFDAGCLPAETNMIGYSAFRITSTTTQVDAVQALLPRTSHQEITIALHDAVLHGGGSARIVCALIGAGADVNYQLNTEVSSPMGLMMAYFSLRHRWSQSTLSTYAYHHYQASPLMCSVITSSFEATAILLAAGARLDLRNARGLTAADLAREVSAPDHVVASLEGNKEAVERLTQVVADFVKEYFLMTTQSF</sequence>